<dbReference type="VEuPathDB" id="FungiDB:ASPZODRAFT_16229"/>
<organism evidence="2 3">
    <name type="scientific">Penicilliopsis zonata CBS 506.65</name>
    <dbReference type="NCBI Taxonomy" id="1073090"/>
    <lineage>
        <taxon>Eukaryota</taxon>
        <taxon>Fungi</taxon>
        <taxon>Dikarya</taxon>
        <taxon>Ascomycota</taxon>
        <taxon>Pezizomycotina</taxon>
        <taxon>Eurotiomycetes</taxon>
        <taxon>Eurotiomycetidae</taxon>
        <taxon>Eurotiales</taxon>
        <taxon>Aspergillaceae</taxon>
        <taxon>Penicilliopsis</taxon>
    </lineage>
</organism>
<dbReference type="EMBL" id="KV878342">
    <property type="protein sequence ID" value="OJJ46470.1"/>
    <property type="molecule type" value="Genomic_DNA"/>
</dbReference>
<dbReference type="InterPro" id="IPR036259">
    <property type="entry name" value="MFS_trans_sf"/>
</dbReference>
<keyword evidence="3" id="KW-1185">Reference proteome</keyword>
<evidence type="ECO:0000256" key="1">
    <source>
        <dbReference type="SAM" id="Phobius"/>
    </source>
</evidence>
<protein>
    <recommendedName>
        <fullName evidence="4">Major facilitator superfamily (MFS) profile domain-containing protein</fullName>
    </recommendedName>
</protein>
<dbReference type="RefSeq" id="XP_022580980.1">
    <property type="nucleotide sequence ID" value="XM_022726570.1"/>
</dbReference>
<evidence type="ECO:0000313" key="3">
    <source>
        <dbReference type="Proteomes" id="UP000184188"/>
    </source>
</evidence>
<dbReference type="AlphaFoldDB" id="A0A1L9SGV4"/>
<dbReference type="OrthoDB" id="4062836at2759"/>
<keyword evidence="1" id="KW-0812">Transmembrane</keyword>
<reference evidence="3" key="1">
    <citation type="journal article" date="2017" name="Genome Biol.">
        <title>Comparative genomics reveals high biological diversity and specific adaptations in the industrially and medically important fungal genus Aspergillus.</title>
        <authorList>
            <person name="de Vries R.P."/>
            <person name="Riley R."/>
            <person name="Wiebenga A."/>
            <person name="Aguilar-Osorio G."/>
            <person name="Amillis S."/>
            <person name="Uchima C.A."/>
            <person name="Anderluh G."/>
            <person name="Asadollahi M."/>
            <person name="Askin M."/>
            <person name="Barry K."/>
            <person name="Battaglia E."/>
            <person name="Bayram O."/>
            <person name="Benocci T."/>
            <person name="Braus-Stromeyer S.A."/>
            <person name="Caldana C."/>
            <person name="Canovas D."/>
            <person name="Cerqueira G.C."/>
            <person name="Chen F."/>
            <person name="Chen W."/>
            <person name="Choi C."/>
            <person name="Clum A."/>
            <person name="Dos Santos R.A."/>
            <person name="Damasio A.R."/>
            <person name="Diallinas G."/>
            <person name="Emri T."/>
            <person name="Fekete E."/>
            <person name="Flipphi M."/>
            <person name="Freyberg S."/>
            <person name="Gallo A."/>
            <person name="Gournas C."/>
            <person name="Habgood R."/>
            <person name="Hainaut M."/>
            <person name="Harispe M.L."/>
            <person name="Henrissat B."/>
            <person name="Hilden K.S."/>
            <person name="Hope R."/>
            <person name="Hossain A."/>
            <person name="Karabika E."/>
            <person name="Karaffa L."/>
            <person name="Karanyi Z."/>
            <person name="Krasevec N."/>
            <person name="Kuo A."/>
            <person name="Kusch H."/>
            <person name="LaButti K."/>
            <person name="Lagendijk E.L."/>
            <person name="Lapidus A."/>
            <person name="Levasseur A."/>
            <person name="Lindquist E."/>
            <person name="Lipzen A."/>
            <person name="Logrieco A.F."/>
            <person name="MacCabe A."/>
            <person name="Maekelae M.R."/>
            <person name="Malavazi I."/>
            <person name="Melin P."/>
            <person name="Meyer V."/>
            <person name="Mielnichuk N."/>
            <person name="Miskei M."/>
            <person name="Molnar A.P."/>
            <person name="Mule G."/>
            <person name="Ngan C.Y."/>
            <person name="Orejas M."/>
            <person name="Orosz E."/>
            <person name="Ouedraogo J.P."/>
            <person name="Overkamp K.M."/>
            <person name="Park H.-S."/>
            <person name="Perrone G."/>
            <person name="Piumi F."/>
            <person name="Punt P.J."/>
            <person name="Ram A.F."/>
            <person name="Ramon A."/>
            <person name="Rauscher S."/>
            <person name="Record E."/>
            <person name="Riano-Pachon D.M."/>
            <person name="Robert V."/>
            <person name="Roehrig J."/>
            <person name="Ruller R."/>
            <person name="Salamov A."/>
            <person name="Salih N.S."/>
            <person name="Samson R.A."/>
            <person name="Sandor E."/>
            <person name="Sanguinetti M."/>
            <person name="Schuetze T."/>
            <person name="Sepcic K."/>
            <person name="Shelest E."/>
            <person name="Sherlock G."/>
            <person name="Sophianopoulou V."/>
            <person name="Squina F.M."/>
            <person name="Sun H."/>
            <person name="Susca A."/>
            <person name="Todd R.B."/>
            <person name="Tsang A."/>
            <person name="Unkles S.E."/>
            <person name="van de Wiele N."/>
            <person name="van Rossen-Uffink D."/>
            <person name="Oliveira J.V."/>
            <person name="Vesth T.C."/>
            <person name="Visser J."/>
            <person name="Yu J.-H."/>
            <person name="Zhou M."/>
            <person name="Andersen M.R."/>
            <person name="Archer D.B."/>
            <person name="Baker S.E."/>
            <person name="Benoit I."/>
            <person name="Brakhage A.A."/>
            <person name="Braus G.H."/>
            <person name="Fischer R."/>
            <person name="Frisvad J.C."/>
            <person name="Goldman G.H."/>
            <person name="Houbraken J."/>
            <person name="Oakley B."/>
            <person name="Pocsi I."/>
            <person name="Scazzocchio C."/>
            <person name="Seiboth B."/>
            <person name="vanKuyk P.A."/>
            <person name="Wortman J."/>
            <person name="Dyer P.S."/>
            <person name="Grigoriev I.V."/>
        </authorList>
    </citation>
    <scope>NUCLEOTIDE SEQUENCE [LARGE SCALE GENOMIC DNA]</scope>
    <source>
        <strain evidence="3">CBS 506.65</strain>
    </source>
</reference>
<evidence type="ECO:0000313" key="2">
    <source>
        <dbReference type="EMBL" id="OJJ46470.1"/>
    </source>
</evidence>
<sequence length="65" mass="7409">MASLKTGWFYAGVGLPFVVGMWLLIPETTGRSAAELDEFLEAKVKPWRFHKTITAVQRALEEEKR</sequence>
<feature type="transmembrane region" description="Helical" evidence="1">
    <location>
        <begin position="6"/>
        <end position="25"/>
    </location>
</feature>
<name>A0A1L9SGV4_9EURO</name>
<dbReference type="Gene3D" id="1.20.1250.20">
    <property type="entry name" value="MFS general substrate transporter like domains"/>
    <property type="match status" value="1"/>
</dbReference>
<accession>A0A1L9SGV4</accession>
<dbReference type="Proteomes" id="UP000184188">
    <property type="component" value="Unassembled WGS sequence"/>
</dbReference>
<proteinExistence type="predicted"/>
<keyword evidence="1" id="KW-0472">Membrane</keyword>
<dbReference type="GeneID" id="34613034"/>
<gene>
    <name evidence="2" type="ORF">ASPZODRAFT_16229</name>
</gene>
<keyword evidence="1" id="KW-1133">Transmembrane helix</keyword>
<evidence type="ECO:0008006" key="4">
    <source>
        <dbReference type="Google" id="ProtNLM"/>
    </source>
</evidence>